<accession>E6W7C7</accession>
<reference evidence="4 5" key="1">
    <citation type="submission" date="2010-12" db="EMBL/GenBank/DDBJ databases">
        <title>Complete sequence of Desulfurispirillum indicum S5.</title>
        <authorList>
            <consortium name="US DOE Joint Genome Institute"/>
            <person name="Lucas S."/>
            <person name="Copeland A."/>
            <person name="Lapidus A."/>
            <person name="Cheng J.-F."/>
            <person name="Goodwin L."/>
            <person name="Pitluck S."/>
            <person name="Chertkov O."/>
            <person name="Held B."/>
            <person name="Detter J.C."/>
            <person name="Han C."/>
            <person name="Tapia R."/>
            <person name="Land M."/>
            <person name="Hauser L."/>
            <person name="Kyrpides N."/>
            <person name="Ivanova N."/>
            <person name="Mikhailova N."/>
            <person name="Haggblom M."/>
            <person name="Rauschenbach I."/>
            <person name="Bini E."/>
            <person name="Woyke T."/>
        </authorList>
    </citation>
    <scope>NUCLEOTIDE SEQUENCE [LARGE SCALE GENOMIC DNA]</scope>
    <source>
        <strain evidence="5">ATCC BAA-1389 / DSM 22839 / S5</strain>
    </source>
</reference>
<evidence type="ECO:0000313" key="4">
    <source>
        <dbReference type="EMBL" id="ADU66294.1"/>
    </source>
</evidence>
<dbReference type="SUPFAM" id="SSF52402">
    <property type="entry name" value="Adenine nucleotide alpha hydrolases-like"/>
    <property type="match status" value="1"/>
</dbReference>
<evidence type="ECO:0000256" key="1">
    <source>
        <dbReference type="ARBA" id="ARBA00008791"/>
    </source>
</evidence>
<evidence type="ECO:0000313" key="5">
    <source>
        <dbReference type="Proteomes" id="UP000002572"/>
    </source>
</evidence>
<dbReference type="EMBL" id="CP002432">
    <property type="protein sequence ID" value="ADU66294.1"/>
    <property type="molecule type" value="Genomic_DNA"/>
</dbReference>
<dbReference type="RefSeq" id="WP_013506175.1">
    <property type="nucleotide sequence ID" value="NC_014836.1"/>
</dbReference>
<dbReference type="Pfam" id="PF00582">
    <property type="entry name" value="Usp"/>
    <property type="match status" value="1"/>
</dbReference>
<dbReference type="FunCoup" id="E6W7C7">
    <property type="interactions" value="279"/>
</dbReference>
<dbReference type="InterPro" id="IPR006015">
    <property type="entry name" value="Universal_stress_UspA"/>
</dbReference>
<feature type="domain" description="UspA" evidence="3">
    <location>
        <begin position="4"/>
        <end position="144"/>
    </location>
</feature>
<dbReference type="Gene3D" id="3.40.50.620">
    <property type="entry name" value="HUPs"/>
    <property type="match status" value="1"/>
</dbReference>
<dbReference type="PANTHER" id="PTHR46268">
    <property type="entry name" value="STRESS RESPONSE PROTEIN NHAX"/>
    <property type="match status" value="1"/>
</dbReference>
<dbReference type="InParanoid" id="E6W7C7"/>
<dbReference type="InterPro" id="IPR006016">
    <property type="entry name" value="UspA"/>
</dbReference>
<comment type="subcellular location">
    <subcellularLocation>
        <location evidence="2">Cytoplasm</location>
    </subcellularLocation>
</comment>
<keyword evidence="2" id="KW-0963">Cytoplasm</keyword>
<dbReference type="STRING" id="653733.Selin_1564"/>
<sequence>MLEFKKILVPVDMSDFSLKALEEAISLAKKCDASITILNVLGDSFYTSNYIRILELEDITASVTRQMDEQLQQLAQKYASSGVAIDAVLKQGNASQVICDFARDGNYDLIVIATHGYSGLNSILIGSVTEKVVRMATCPVLTLRIENN</sequence>
<dbReference type="eggNOG" id="COG0589">
    <property type="taxonomic scope" value="Bacteria"/>
</dbReference>
<dbReference type="InterPro" id="IPR014729">
    <property type="entry name" value="Rossmann-like_a/b/a_fold"/>
</dbReference>
<gene>
    <name evidence="4" type="ordered locus">Selin_1564</name>
</gene>
<evidence type="ECO:0000259" key="3">
    <source>
        <dbReference type="Pfam" id="PF00582"/>
    </source>
</evidence>
<proteinExistence type="inferred from homology"/>
<dbReference type="CDD" id="cd00293">
    <property type="entry name" value="USP-like"/>
    <property type="match status" value="1"/>
</dbReference>
<dbReference type="OrthoDB" id="9792500at2"/>
<organism evidence="4 5">
    <name type="scientific">Desulfurispirillum indicum (strain ATCC BAA-1389 / DSM 22839 / S5)</name>
    <dbReference type="NCBI Taxonomy" id="653733"/>
    <lineage>
        <taxon>Bacteria</taxon>
        <taxon>Pseudomonadati</taxon>
        <taxon>Chrysiogenota</taxon>
        <taxon>Chrysiogenia</taxon>
        <taxon>Chrysiogenales</taxon>
        <taxon>Chrysiogenaceae</taxon>
        <taxon>Desulfurispirillum</taxon>
    </lineage>
</organism>
<dbReference type="HOGENOM" id="CLU_049301_11_2_0"/>
<dbReference type="KEGG" id="din:Selin_1564"/>
<evidence type="ECO:0000256" key="2">
    <source>
        <dbReference type="PIRNR" id="PIRNR006276"/>
    </source>
</evidence>
<name>E6W7C7_DESIS</name>
<protein>
    <recommendedName>
        <fullName evidence="2">Universal stress protein</fullName>
    </recommendedName>
</protein>
<dbReference type="Proteomes" id="UP000002572">
    <property type="component" value="Chromosome"/>
</dbReference>
<comment type="similarity">
    <text evidence="1 2">Belongs to the universal stress protein A family.</text>
</comment>
<dbReference type="PANTHER" id="PTHR46268:SF6">
    <property type="entry name" value="UNIVERSAL STRESS PROTEIN UP12"/>
    <property type="match status" value="1"/>
</dbReference>
<dbReference type="PIRSF" id="PIRSF006276">
    <property type="entry name" value="UspA"/>
    <property type="match status" value="1"/>
</dbReference>
<dbReference type="GO" id="GO:0005737">
    <property type="term" value="C:cytoplasm"/>
    <property type="evidence" value="ECO:0007669"/>
    <property type="project" value="UniProtKB-SubCell"/>
</dbReference>
<keyword evidence="5" id="KW-1185">Reference proteome</keyword>
<dbReference type="AlphaFoldDB" id="E6W7C7"/>
<dbReference type="PRINTS" id="PR01438">
    <property type="entry name" value="UNVRSLSTRESS"/>
</dbReference>